<protein>
    <recommendedName>
        <fullName evidence="5">GPI-Mannosyltransferase II co-activator, Pga1</fullName>
    </recommendedName>
</protein>
<keyword evidence="2" id="KW-0732">Signal</keyword>
<evidence type="ECO:0000256" key="2">
    <source>
        <dbReference type="SAM" id="SignalP"/>
    </source>
</evidence>
<gene>
    <name evidence="3" type="ORF">G6O67_002756</name>
</gene>
<keyword evidence="4" id="KW-1185">Reference proteome</keyword>
<name>A0A8H4PUV3_9HYPO</name>
<reference evidence="3 4" key="1">
    <citation type="journal article" date="2020" name="Genome Biol. Evol.">
        <title>A new high-quality draft genome assembly of the Chinese cordyceps Ophiocordyceps sinensis.</title>
        <authorList>
            <person name="Shu R."/>
            <person name="Zhang J."/>
            <person name="Meng Q."/>
            <person name="Zhang H."/>
            <person name="Zhou G."/>
            <person name="Li M."/>
            <person name="Wu P."/>
            <person name="Zhao Y."/>
            <person name="Chen C."/>
            <person name="Qin Q."/>
        </authorList>
    </citation>
    <scope>NUCLEOTIDE SEQUENCE [LARGE SCALE GENOMIC DNA]</scope>
    <source>
        <strain evidence="3 4">IOZ07</strain>
    </source>
</reference>
<dbReference type="Proteomes" id="UP000557566">
    <property type="component" value="Unassembled WGS sequence"/>
</dbReference>
<dbReference type="AlphaFoldDB" id="A0A8H4PUV3"/>
<evidence type="ECO:0000313" key="4">
    <source>
        <dbReference type="Proteomes" id="UP000557566"/>
    </source>
</evidence>
<sequence>MVLRLHSLSSRCAPLLLLATAGVVANVEKVIFNGPAPANIPLAKPSLADLNLYSFTPETSVIRTNLSRAFASDPEPRGTSAWLLLDRLVEGQVYEVRVCWAAIEPTSFTLDVHELDTVWGNPELIQSLASYASSRQTDPITDRQASEARRSSAKGRTASVLFLHVQAAADYFTDDVNLMAHPPPVLVDLILDPFLYNVVPRSLIPTAGYLVLVGVVTWFLARWISSTLQSVAAPPKRHAKKLD</sequence>
<dbReference type="GO" id="GO:0006506">
    <property type="term" value="P:GPI anchor biosynthetic process"/>
    <property type="evidence" value="ECO:0007669"/>
    <property type="project" value="TreeGrafter"/>
</dbReference>
<dbReference type="GO" id="GO:0005789">
    <property type="term" value="C:endoplasmic reticulum membrane"/>
    <property type="evidence" value="ECO:0007669"/>
    <property type="project" value="TreeGrafter"/>
</dbReference>
<dbReference type="PANTHER" id="PTHR28022:SF1">
    <property type="entry name" value="GPI MANNOSYLTRANSFERASE 2 SUBUNIT PGA1"/>
    <property type="match status" value="1"/>
</dbReference>
<feature type="signal peptide" evidence="2">
    <location>
        <begin position="1"/>
        <end position="25"/>
    </location>
</feature>
<dbReference type="PANTHER" id="PTHR28022">
    <property type="entry name" value="GPI MANNOSYLTRANSFERASE 2 SUBUNIT PGA1"/>
    <property type="match status" value="1"/>
</dbReference>
<evidence type="ECO:0008006" key="5">
    <source>
        <dbReference type="Google" id="ProtNLM"/>
    </source>
</evidence>
<feature type="transmembrane region" description="Helical" evidence="1">
    <location>
        <begin position="203"/>
        <end position="221"/>
    </location>
</feature>
<organism evidence="3 4">
    <name type="scientific">Ophiocordyceps sinensis</name>
    <dbReference type="NCBI Taxonomy" id="72228"/>
    <lineage>
        <taxon>Eukaryota</taxon>
        <taxon>Fungi</taxon>
        <taxon>Dikarya</taxon>
        <taxon>Ascomycota</taxon>
        <taxon>Pezizomycotina</taxon>
        <taxon>Sordariomycetes</taxon>
        <taxon>Hypocreomycetidae</taxon>
        <taxon>Hypocreales</taxon>
        <taxon>Ophiocordycipitaceae</taxon>
        <taxon>Ophiocordyceps</taxon>
    </lineage>
</organism>
<evidence type="ECO:0000256" key="1">
    <source>
        <dbReference type="SAM" id="Phobius"/>
    </source>
</evidence>
<dbReference type="GO" id="GO:0031501">
    <property type="term" value="C:mannosyltransferase complex"/>
    <property type="evidence" value="ECO:0007669"/>
    <property type="project" value="TreeGrafter"/>
</dbReference>
<keyword evidence="1" id="KW-0812">Transmembrane</keyword>
<evidence type="ECO:0000313" key="3">
    <source>
        <dbReference type="EMBL" id="KAF4510908.1"/>
    </source>
</evidence>
<comment type="caution">
    <text evidence="3">The sequence shown here is derived from an EMBL/GenBank/DDBJ whole genome shotgun (WGS) entry which is preliminary data.</text>
</comment>
<dbReference type="InterPro" id="IPR019433">
    <property type="entry name" value="GPI_ManTrfase_II_coact_Pga1"/>
</dbReference>
<feature type="chain" id="PRO_5034299792" description="GPI-Mannosyltransferase II co-activator, Pga1" evidence="2">
    <location>
        <begin position="26"/>
        <end position="243"/>
    </location>
</feature>
<dbReference type="OrthoDB" id="3360032at2759"/>
<keyword evidence="1" id="KW-1133">Transmembrane helix</keyword>
<keyword evidence="1" id="KW-0472">Membrane</keyword>
<proteinExistence type="predicted"/>
<dbReference type="EMBL" id="JAAVMX010000003">
    <property type="protein sequence ID" value="KAF4510908.1"/>
    <property type="molecule type" value="Genomic_DNA"/>
</dbReference>
<dbReference type="GO" id="GO:0000030">
    <property type="term" value="F:mannosyltransferase activity"/>
    <property type="evidence" value="ECO:0007669"/>
    <property type="project" value="TreeGrafter"/>
</dbReference>
<dbReference type="Pfam" id="PF10333">
    <property type="entry name" value="Pga1"/>
    <property type="match status" value="1"/>
</dbReference>
<accession>A0A8H4PUV3</accession>